<name>A0A0U5L8M7_9GAMM</name>
<evidence type="ECO:0000313" key="5">
    <source>
        <dbReference type="Proteomes" id="UP000059419"/>
    </source>
</evidence>
<feature type="signal peptide" evidence="1">
    <location>
        <begin position="1"/>
        <end position="21"/>
    </location>
</feature>
<evidence type="ECO:0000259" key="3">
    <source>
        <dbReference type="Pfam" id="PF20616"/>
    </source>
</evidence>
<sequence>MKKISLILAALPLCLTAAAWADARVNVHFAGSDAVQQLDKINNVAELATAPALNGRGWWQGALIANSTSSAVARQHYQSVMASLRALAADSSGEDAAAINSLIQQLSTLKVAGRLPVNLDADWVRLRPEANRTLLGEYDLWLPTKPHQVLLFGLMQQPGRVAWQAGQDVRDYLQGHERLAGGERSVVTVIAPNGDTQSVPIAYWNHRHVEVMPGSIIWRGFSSWALPGAYDDLNQQIVTLLSQRIPD</sequence>
<evidence type="ECO:0000313" key="4">
    <source>
        <dbReference type="EMBL" id="CUU25445.1"/>
    </source>
</evidence>
<protein>
    <submittedName>
        <fullName evidence="4">Uncharacterized protein</fullName>
    </submittedName>
</protein>
<keyword evidence="5" id="KW-1185">Reference proteome</keyword>
<dbReference type="Pfam" id="PF06251">
    <property type="entry name" value="Caps_syn_GfcC_C"/>
    <property type="match status" value="1"/>
</dbReference>
<dbReference type="STRING" id="1619313.EM595_3214"/>
<dbReference type="InterPro" id="IPR010425">
    <property type="entry name" value="Caps_synth_GfcC-like_C"/>
</dbReference>
<organism evidence="4 5">
    <name type="scientific">Duffyella gerundensis</name>
    <dbReference type="NCBI Taxonomy" id="1619313"/>
    <lineage>
        <taxon>Bacteria</taxon>
        <taxon>Pseudomonadati</taxon>
        <taxon>Pseudomonadota</taxon>
        <taxon>Gammaproteobacteria</taxon>
        <taxon>Enterobacterales</taxon>
        <taxon>Erwiniaceae</taxon>
        <taxon>Duffyella</taxon>
    </lineage>
</organism>
<dbReference type="Pfam" id="PF20616">
    <property type="entry name" value="Caps_syn_GfcC_N"/>
    <property type="match status" value="1"/>
</dbReference>
<gene>
    <name evidence="4" type="primary">gfcC</name>
    <name evidence="4" type="ORF">EM595_3214</name>
</gene>
<reference evidence="5" key="1">
    <citation type="submission" date="2015-11" db="EMBL/GenBank/DDBJ databases">
        <authorList>
            <person name="Blom J."/>
        </authorList>
    </citation>
    <scope>NUCLEOTIDE SEQUENCE [LARGE SCALE GENOMIC DNA]</scope>
</reference>
<dbReference type="Gene3D" id="3.10.560.10">
    <property type="entry name" value="Outer membrane lipoprotein wza domain like"/>
    <property type="match status" value="1"/>
</dbReference>
<dbReference type="KEGG" id="ege:EM595_3214"/>
<keyword evidence="1" id="KW-0732">Signal</keyword>
<dbReference type="AlphaFoldDB" id="A0A0U5L8M7"/>
<dbReference type="RefSeq" id="WP_067434299.1">
    <property type="nucleotide sequence ID" value="NZ_JAOSHQ010000004.1"/>
</dbReference>
<feature type="domain" description="Capsule biosynthesis GfcC-like C-terminal" evidence="2">
    <location>
        <begin position="157"/>
        <end position="246"/>
    </location>
</feature>
<evidence type="ECO:0000259" key="2">
    <source>
        <dbReference type="Pfam" id="PF06251"/>
    </source>
</evidence>
<feature type="domain" description="Capsule biosynthesis GfcC-like N-terminal" evidence="3">
    <location>
        <begin position="21"/>
        <end position="142"/>
    </location>
</feature>
<dbReference type="Proteomes" id="UP000059419">
    <property type="component" value="Chromosome 1"/>
</dbReference>
<dbReference type="InterPro" id="IPR046459">
    <property type="entry name" value="Caps_syn_GfcC_N"/>
</dbReference>
<proteinExistence type="predicted"/>
<dbReference type="Gene3D" id="6.10.250.2280">
    <property type="match status" value="1"/>
</dbReference>
<feature type="chain" id="PRO_5006861133" evidence="1">
    <location>
        <begin position="22"/>
        <end position="247"/>
    </location>
</feature>
<dbReference type="PATRIC" id="fig|1619313.3.peg.3334"/>
<accession>A0A0U5L8M7</accession>
<dbReference type="EMBL" id="LN907827">
    <property type="protein sequence ID" value="CUU25445.1"/>
    <property type="molecule type" value="Genomic_DNA"/>
</dbReference>
<dbReference type="OrthoDB" id="5592890at2"/>
<dbReference type="Gene3D" id="3.10.20.700">
    <property type="match status" value="2"/>
</dbReference>
<evidence type="ECO:0000256" key="1">
    <source>
        <dbReference type="SAM" id="SignalP"/>
    </source>
</evidence>